<evidence type="ECO:0000313" key="3">
    <source>
        <dbReference type="Proteomes" id="UP000190744"/>
    </source>
</evidence>
<evidence type="ECO:0000313" key="2">
    <source>
        <dbReference type="EMBL" id="OOQ89209.1"/>
    </source>
</evidence>
<accession>A0A1S9RUL0</accession>
<comment type="caution">
    <text evidence="2">The sequence shown here is derived from an EMBL/GenBank/DDBJ whole genome shotgun (WGS) entry which is preliminary data.</text>
</comment>
<reference evidence="3" key="1">
    <citation type="submission" date="2015-09" db="EMBL/GenBank/DDBJ databases">
        <authorList>
            <person name="Fill T.P."/>
            <person name="Baretta J.F."/>
            <person name="de Almeida L.G."/>
            <person name="Rocha M."/>
            <person name="de Souza D.H."/>
            <person name="Malavazi I."/>
            <person name="Cerdeira L.T."/>
            <person name="Hong H."/>
            <person name="Samborskyy M."/>
            <person name="de Vasconcelos A.T."/>
            <person name="Leadlay P."/>
            <person name="Rodrigues-Filho E."/>
        </authorList>
    </citation>
    <scope>NUCLEOTIDE SEQUENCE [LARGE SCALE GENOMIC DNA]</scope>
    <source>
        <strain evidence="3">LaBioMMi 136</strain>
    </source>
</reference>
<organism evidence="2 3">
    <name type="scientific">Penicillium brasilianum</name>
    <dbReference type="NCBI Taxonomy" id="104259"/>
    <lineage>
        <taxon>Eukaryota</taxon>
        <taxon>Fungi</taxon>
        <taxon>Dikarya</taxon>
        <taxon>Ascomycota</taxon>
        <taxon>Pezizomycotina</taxon>
        <taxon>Eurotiomycetes</taxon>
        <taxon>Eurotiomycetidae</taxon>
        <taxon>Eurotiales</taxon>
        <taxon>Aspergillaceae</taxon>
        <taxon>Penicillium</taxon>
    </lineage>
</organism>
<protein>
    <submittedName>
        <fullName evidence="2">Uncharacterized protein</fullName>
    </submittedName>
</protein>
<dbReference type="EMBL" id="LJBN01000113">
    <property type="protein sequence ID" value="OOQ89209.1"/>
    <property type="molecule type" value="Genomic_DNA"/>
</dbReference>
<evidence type="ECO:0000256" key="1">
    <source>
        <dbReference type="SAM" id="MobiDB-lite"/>
    </source>
</evidence>
<name>A0A1S9RUL0_PENBI</name>
<feature type="region of interest" description="Disordered" evidence="1">
    <location>
        <begin position="93"/>
        <end position="132"/>
    </location>
</feature>
<dbReference type="Proteomes" id="UP000190744">
    <property type="component" value="Unassembled WGS sequence"/>
</dbReference>
<dbReference type="AlphaFoldDB" id="A0A1S9RUL0"/>
<sequence>MSSARLADMYREISYYSAFATPEAVKEAINNILRRHQITNLDNITSICSFGAEILLDPILKVLLWRYEQRHPEAPSLLWEIARLELAERANQHVPGGHSVPSCPASLTSNPQTPRASTPNPQTPPAGRGTTRCTRTVIDVDCNWTMTFSQEVLEEWWEVGKHGSPKIRFGPLSMASITQEVEIGKVIIHNLWNTAKMLPSSVA</sequence>
<gene>
    <name evidence="2" type="ORF">PEBR_16859</name>
</gene>
<proteinExistence type="predicted"/>
<feature type="compositionally biased region" description="Polar residues" evidence="1">
    <location>
        <begin position="105"/>
        <end position="120"/>
    </location>
</feature>